<feature type="domain" description="Terpene synthase N-terminal" evidence="7">
    <location>
        <begin position="23"/>
        <end position="166"/>
    </location>
</feature>
<keyword evidence="4" id="KW-0479">Metal-binding</keyword>
<keyword evidence="5" id="KW-0460">Magnesium</keyword>
<evidence type="ECO:0000256" key="1">
    <source>
        <dbReference type="ARBA" id="ARBA00001936"/>
    </source>
</evidence>
<dbReference type="InterPro" id="IPR008949">
    <property type="entry name" value="Isoprenoid_synthase_dom_sf"/>
</dbReference>
<dbReference type="Pfam" id="PF01397">
    <property type="entry name" value="Terpene_synth"/>
    <property type="match status" value="2"/>
</dbReference>
<dbReference type="InterPro" id="IPR050148">
    <property type="entry name" value="Terpene_synthase-like"/>
</dbReference>
<dbReference type="SFLD" id="SFLDG01019">
    <property type="entry name" value="Terpene_Cyclase_Like_1_C_Termi"/>
    <property type="match status" value="2"/>
</dbReference>
<comment type="caution">
    <text evidence="9">The sequence shown here is derived from an EMBL/GenBank/DDBJ whole genome shotgun (WGS) entry which is preliminary data.</text>
</comment>
<dbReference type="SUPFAM" id="SSF48239">
    <property type="entry name" value="Terpenoid cyclases/Protein prenyltransferases"/>
    <property type="match status" value="2"/>
</dbReference>
<comment type="cofactor">
    <cofactor evidence="1">
        <name>Mn(2+)</name>
        <dbReference type="ChEBI" id="CHEBI:29035"/>
    </cofactor>
</comment>
<reference evidence="9 10" key="1">
    <citation type="submission" date="2019-09" db="EMBL/GenBank/DDBJ databases">
        <authorList>
            <person name="Ou C."/>
        </authorList>
    </citation>
    <scope>NUCLEOTIDE SEQUENCE [LARGE SCALE GENOMIC DNA]</scope>
    <source>
        <strain evidence="9">S2</strain>
        <tissue evidence="9">Leaf</tissue>
    </source>
</reference>
<evidence type="ECO:0000259" key="8">
    <source>
        <dbReference type="Pfam" id="PF03936"/>
    </source>
</evidence>
<evidence type="ECO:0000259" key="7">
    <source>
        <dbReference type="Pfam" id="PF01397"/>
    </source>
</evidence>
<dbReference type="GO" id="GO:0016102">
    <property type="term" value="P:diterpenoid biosynthetic process"/>
    <property type="evidence" value="ECO:0007669"/>
    <property type="project" value="InterPro"/>
</dbReference>
<keyword evidence="6" id="KW-0456">Lyase</keyword>
<evidence type="ECO:0000256" key="5">
    <source>
        <dbReference type="ARBA" id="ARBA00022842"/>
    </source>
</evidence>
<accession>A0A5N5FH62</accession>
<dbReference type="SUPFAM" id="SSF48576">
    <property type="entry name" value="Terpenoid synthases"/>
    <property type="match status" value="2"/>
</dbReference>
<evidence type="ECO:0000256" key="2">
    <source>
        <dbReference type="ARBA" id="ARBA00001946"/>
    </source>
</evidence>
<reference evidence="9 10" key="3">
    <citation type="submission" date="2019-11" db="EMBL/GenBank/DDBJ databases">
        <title>A de novo genome assembly of a pear dwarfing rootstock.</title>
        <authorList>
            <person name="Wang F."/>
            <person name="Wang J."/>
            <person name="Li S."/>
            <person name="Zhang Y."/>
            <person name="Fang M."/>
            <person name="Ma L."/>
            <person name="Zhao Y."/>
            <person name="Jiang S."/>
        </authorList>
    </citation>
    <scope>NUCLEOTIDE SEQUENCE [LARGE SCALE GENOMIC DNA]</scope>
    <source>
        <strain evidence="9">S2</strain>
        <tissue evidence="9">Leaf</tissue>
    </source>
</reference>
<comment type="pathway">
    <text evidence="3">Secondary metabolite biosynthesis; terpenoid biosynthesis.</text>
</comment>
<dbReference type="AlphaFoldDB" id="A0A5N5FH62"/>
<dbReference type="InterPro" id="IPR001906">
    <property type="entry name" value="Terpene_synth_N"/>
</dbReference>
<comment type="cofactor">
    <cofactor evidence="2">
        <name>Mg(2+)</name>
        <dbReference type="ChEBI" id="CHEBI:18420"/>
    </cofactor>
</comment>
<protein>
    <submittedName>
        <fullName evidence="9">(3S-6E)-nerolidol synthase 1-like</fullName>
    </submittedName>
</protein>
<sequence>MAHFLQAHSASSKGQVIGDFQVRYAKKLKEMKDALANIGEDEQLIAVDAVQRLGVDYHFQKEIEAILKKQCTRAYGDEGSDELGVVSLRFRLLRQQGYHVTTDAFNKFKNNEEFKVDISGLVGLYEASHLSFPGEETLDEAGRRIHQLLTDWMKNNLDDHQASAVAYSLEHPYHKSLTRFMAKNFLNNFEGKEKWVNVLRELVKLEFNMVESLIRNEVQQVSKWCKELGLTKELKFVRDQPIKWYTWPMACLADPNLSEERVELTKSISLVYIIDDIFDVQGTLDELILFTAAVERWDIDATGELPNYMKMCFKALYDITNETSHIVHKRHGWNPIESLKKSWATLCKAFLLEARWFSCGHLPNSEEYLNNGFISSGVPVVLTHAFFLLGQGISKETVRILDNINISSIISSTATILRLWDDFGSAKDEDQDGNDGSYIECYVKENQGCSDKDARAFVVHRISEEWKFLNQECFSASNPFSASFTKLALNVARMVPLMYDYNSQHSLPSLEENMKSLLSDSFLAQDLRNFNQMLREDIRGLMSLYEASQLSIEGEVVLEEAGKFSGHFLNSSLNPHHKSLAPFMAKNFFVSSFQGTNNRWLNILQTVAKTDLNMVQSLHQKEVVQVSKWWKELGLCKKLKFARDQPIKWYIWSMACLTNPNLSDERIELTKPISFIYLIDDIFDVYGTLDELTLFTEVVNRWEIGSIEHLPDYMKICFKALYNMTNEISCKVYQKHGWNPLHSLKKTWASLCNAFLVEAKWFKSGHLPRAEEYLENGIISSGVNVVMVHIFFLLGEGITIQIVEFLNGIPAIISSTAAILRLWDDLGSAKDEKQDRHEGSYIRRYLDENPGSSMEEAQENTVNMI</sequence>
<reference evidence="10" key="2">
    <citation type="submission" date="2019-10" db="EMBL/GenBank/DDBJ databases">
        <title>A de novo genome assembly of a pear dwarfing rootstock.</title>
        <authorList>
            <person name="Wang F."/>
            <person name="Wang J."/>
            <person name="Li S."/>
            <person name="Zhang Y."/>
            <person name="Fang M."/>
            <person name="Ma L."/>
            <person name="Zhao Y."/>
            <person name="Jiang S."/>
        </authorList>
    </citation>
    <scope>NUCLEOTIDE SEQUENCE [LARGE SCALE GENOMIC DNA]</scope>
</reference>
<evidence type="ECO:0000313" key="10">
    <source>
        <dbReference type="Proteomes" id="UP000327157"/>
    </source>
</evidence>
<dbReference type="PANTHER" id="PTHR31225:SF0">
    <property type="entry name" value="S-(+)-LINALOOL SYNTHASE, CHLOROPLASTIC"/>
    <property type="match status" value="1"/>
</dbReference>
<dbReference type="OrthoDB" id="1921927at2759"/>
<dbReference type="InterPro" id="IPR044814">
    <property type="entry name" value="Terpene_cyclase_plant_C1"/>
</dbReference>
<dbReference type="InterPro" id="IPR036965">
    <property type="entry name" value="Terpene_synth_N_sf"/>
</dbReference>
<dbReference type="InterPro" id="IPR034741">
    <property type="entry name" value="Terpene_cyclase-like_1_C"/>
</dbReference>
<proteinExistence type="predicted"/>
<dbReference type="CDD" id="cd00684">
    <property type="entry name" value="Terpene_cyclase_plant_C1"/>
    <property type="match status" value="1"/>
</dbReference>
<dbReference type="GO" id="GO:0000287">
    <property type="term" value="F:magnesium ion binding"/>
    <property type="evidence" value="ECO:0007669"/>
    <property type="project" value="InterPro"/>
</dbReference>
<dbReference type="Gene3D" id="1.10.600.10">
    <property type="entry name" value="Farnesyl Diphosphate Synthase"/>
    <property type="match status" value="2"/>
</dbReference>
<organism evidence="9 10">
    <name type="scientific">Pyrus ussuriensis x Pyrus communis</name>
    <dbReference type="NCBI Taxonomy" id="2448454"/>
    <lineage>
        <taxon>Eukaryota</taxon>
        <taxon>Viridiplantae</taxon>
        <taxon>Streptophyta</taxon>
        <taxon>Embryophyta</taxon>
        <taxon>Tracheophyta</taxon>
        <taxon>Spermatophyta</taxon>
        <taxon>Magnoliopsida</taxon>
        <taxon>eudicotyledons</taxon>
        <taxon>Gunneridae</taxon>
        <taxon>Pentapetalae</taxon>
        <taxon>rosids</taxon>
        <taxon>fabids</taxon>
        <taxon>Rosales</taxon>
        <taxon>Rosaceae</taxon>
        <taxon>Amygdaloideae</taxon>
        <taxon>Maleae</taxon>
        <taxon>Pyrus</taxon>
    </lineage>
</organism>
<dbReference type="InterPro" id="IPR005630">
    <property type="entry name" value="Terpene_synthase_metal-bd"/>
</dbReference>
<dbReference type="PANTHER" id="PTHR31225">
    <property type="entry name" value="OS04G0344100 PROTEIN-RELATED"/>
    <property type="match status" value="1"/>
</dbReference>
<dbReference type="Gene3D" id="1.50.10.130">
    <property type="entry name" value="Terpene synthase, N-terminal domain"/>
    <property type="match status" value="2"/>
</dbReference>
<feature type="domain" description="Terpene synthase metal-binding" evidence="8">
    <location>
        <begin position="631"/>
        <end position="865"/>
    </location>
</feature>
<name>A0A5N5FH62_9ROSA</name>
<keyword evidence="10" id="KW-1185">Reference proteome</keyword>
<feature type="domain" description="Terpene synthase N-terminal" evidence="7">
    <location>
        <begin position="526"/>
        <end position="579"/>
    </location>
</feature>
<feature type="domain" description="Terpene synthase metal-binding" evidence="8">
    <location>
        <begin position="226"/>
        <end position="467"/>
    </location>
</feature>
<dbReference type="InterPro" id="IPR008930">
    <property type="entry name" value="Terpenoid_cyclase/PrenylTrfase"/>
</dbReference>
<dbReference type="GO" id="GO:0010333">
    <property type="term" value="F:terpene synthase activity"/>
    <property type="evidence" value="ECO:0007669"/>
    <property type="project" value="InterPro"/>
</dbReference>
<dbReference type="Proteomes" id="UP000327157">
    <property type="component" value="Chromosome 10"/>
</dbReference>
<gene>
    <name evidence="9" type="ORF">D8674_002086</name>
</gene>
<dbReference type="Pfam" id="PF03936">
    <property type="entry name" value="Terpene_synth_C"/>
    <property type="match status" value="2"/>
</dbReference>
<evidence type="ECO:0000256" key="3">
    <source>
        <dbReference type="ARBA" id="ARBA00004721"/>
    </source>
</evidence>
<dbReference type="SFLD" id="SFLDS00005">
    <property type="entry name" value="Isoprenoid_Synthase_Type_I"/>
    <property type="match status" value="2"/>
</dbReference>
<evidence type="ECO:0000256" key="4">
    <source>
        <dbReference type="ARBA" id="ARBA00022723"/>
    </source>
</evidence>
<evidence type="ECO:0000256" key="6">
    <source>
        <dbReference type="ARBA" id="ARBA00023239"/>
    </source>
</evidence>
<dbReference type="EMBL" id="SMOL01000695">
    <property type="protein sequence ID" value="KAB2601081.1"/>
    <property type="molecule type" value="Genomic_DNA"/>
</dbReference>
<evidence type="ECO:0000313" key="9">
    <source>
        <dbReference type="EMBL" id="KAB2601081.1"/>
    </source>
</evidence>